<dbReference type="Pfam" id="PF00589">
    <property type="entry name" value="Phage_integrase"/>
    <property type="match status" value="2"/>
</dbReference>
<dbReference type="CDD" id="cd00397">
    <property type="entry name" value="DNA_BRE_C"/>
    <property type="match status" value="1"/>
</dbReference>
<feature type="domain" description="Core-binding (CB)" evidence="7">
    <location>
        <begin position="338"/>
        <end position="424"/>
    </location>
</feature>
<organism evidence="8 9">
    <name type="scientific">Halalkalibacter alkalisediminis</name>
    <dbReference type="NCBI Taxonomy" id="935616"/>
    <lineage>
        <taxon>Bacteria</taxon>
        <taxon>Bacillati</taxon>
        <taxon>Bacillota</taxon>
        <taxon>Bacilli</taxon>
        <taxon>Bacillales</taxon>
        <taxon>Bacillaceae</taxon>
        <taxon>Halalkalibacter</taxon>
    </lineage>
</organism>
<dbReference type="InterPro" id="IPR050090">
    <property type="entry name" value="Tyrosine_recombinase_XerCD"/>
</dbReference>
<dbReference type="Gene3D" id="1.10.150.130">
    <property type="match status" value="2"/>
</dbReference>
<evidence type="ECO:0000256" key="4">
    <source>
        <dbReference type="ARBA" id="ARBA00023172"/>
    </source>
</evidence>
<dbReference type="InterPro" id="IPR010998">
    <property type="entry name" value="Integrase_recombinase_N"/>
</dbReference>
<feature type="domain" description="Tyr recombinase" evidence="6">
    <location>
        <begin position="445"/>
        <end position="623"/>
    </location>
</feature>
<dbReference type="SUPFAM" id="SSF56349">
    <property type="entry name" value="DNA breaking-rejoining enzymes"/>
    <property type="match status" value="2"/>
</dbReference>
<keyword evidence="3 5" id="KW-0238">DNA-binding</keyword>
<dbReference type="InterPro" id="IPR044068">
    <property type="entry name" value="CB"/>
</dbReference>
<sequence length="640" mass="73534">MESIIQEYREYQSVIKGYTPKVILGTGRELKKLTKHLEERSLNFQSVKLVDLENYCIERTEGKSLGYRNLIVSQIRSFFTYLKQQEYCFDNPSIHLSYTNLDTHQALPEVASLEEIQNCLKELRRQVNSFLGRRQFDPIRKRNLALFALMYATGIRAGEAANLLLSDILWEEQVLCIRAGKGRKDRRVPLVGEVLELLQTYLATRKDLDMASPLFLTWRKEAMTNNLIGVTFKSYSEMWIKPLRPHQLRHTCATHLFQQGGNIVHIKDWLGHKKVTTTLHYARIQNPEIAAALESHPINEATIPQRPKLKLVKSSRKKPMTSLRRKYTMTPQAAPLVGKLANQIEEFIRTAIGMKKYSKGTIKEFRFSLTRFSVGCPNCLENGIEALRGPDIIRWLSSRRQAGISQCTIDKNLSHLRSFISYAVERGWRSDNPMEALKMVPKQPKEQAYLTEDEMMRLLSAPDRTELEGFTDYMALLVLYSTGLRVGELSNLNIEDVDIKEGWVHIREGKGRDRQIAIPKAALNDFKQYLGLYRKEKSGPFLLNLKGTRIKPWTVTRRIRHYAEVANIQKPVSPHTLRHTFTAHLIKRGGRIEVIAKALGHKTLAETSAYAHADFEDLRKAVSLLRKNIPPLSGEKKDDE</sequence>
<evidence type="ECO:0000256" key="1">
    <source>
        <dbReference type="ARBA" id="ARBA00008857"/>
    </source>
</evidence>
<dbReference type="PANTHER" id="PTHR30349">
    <property type="entry name" value="PHAGE INTEGRASE-RELATED"/>
    <property type="match status" value="1"/>
</dbReference>
<evidence type="ECO:0000313" key="8">
    <source>
        <dbReference type="EMBL" id="MFC0560942.1"/>
    </source>
</evidence>
<dbReference type="PROSITE" id="PS51898">
    <property type="entry name" value="TYR_RECOMBINASE"/>
    <property type="match status" value="2"/>
</dbReference>
<protein>
    <submittedName>
        <fullName evidence="8">Tyrosine-type recombinase/integrase</fullName>
    </submittedName>
</protein>
<keyword evidence="9" id="KW-1185">Reference proteome</keyword>
<dbReference type="RefSeq" id="WP_273847751.1">
    <property type="nucleotide sequence ID" value="NZ_JAQQWT010000033.1"/>
</dbReference>
<dbReference type="Gene3D" id="1.10.443.10">
    <property type="entry name" value="Intergrase catalytic core"/>
    <property type="match status" value="2"/>
</dbReference>
<comment type="caution">
    <text evidence="8">The sequence shown here is derived from an EMBL/GenBank/DDBJ whole genome shotgun (WGS) entry which is preliminary data.</text>
</comment>
<evidence type="ECO:0000256" key="3">
    <source>
        <dbReference type="ARBA" id="ARBA00023125"/>
    </source>
</evidence>
<dbReference type="PANTHER" id="PTHR30349:SF41">
    <property type="entry name" value="INTEGRASE_RECOMBINASE PROTEIN MJ0367-RELATED"/>
    <property type="match status" value="1"/>
</dbReference>
<reference evidence="8 9" key="1">
    <citation type="submission" date="2024-09" db="EMBL/GenBank/DDBJ databases">
        <authorList>
            <person name="Sun Q."/>
            <person name="Mori K."/>
        </authorList>
    </citation>
    <scope>NUCLEOTIDE SEQUENCE [LARGE SCALE GENOMIC DNA]</scope>
    <source>
        <strain evidence="8 9">NCAIM B.02301</strain>
    </source>
</reference>
<comment type="similarity">
    <text evidence="1">Belongs to the 'phage' integrase family.</text>
</comment>
<dbReference type="Proteomes" id="UP001589833">
    <property type="component" value="Unassembled WGS sequence"/>
</dbReference>
<accession>A0ABV6NJK7</accession>
<evidence type="ECO:0000259" key="7">
    <source>
        <dbReference type="PROSITE" id="PS51900"/>
    </source>
</evidence>
<gene>
    <name evidence="8" type="ORF">ACFFH4_18505</name>
</gene>
<evidence type="ECO:0000256" key="2">
    <source>
        <dbReference type="ARBA" id="ARBA00022908"/>
    </source>
</evidence>
<keyword evidence="4" id="KW-0233">DNA recombination</keyword>
<dbReference type="InterPro" id="IPR013762">
    <property type="entry name" value="Integrase-like_cat_sf"/>
</dbReference>
<feature type="domain" description="Core-binding (CB)" evidence="7">
    <location>
        <begin position="1"/>
        <end position="83"/>
    </location>
</feature>
<evidence type="ECO:0000259" key="6">
    <source>
        <dbReference type="PROSITE" id="PS51898"/>
    </source>
</evidence>
<dbReference type="EMBL" id="JBHLTR010000050">
    <property type="protein sequence ID" value="MFC0560942.1"/>
    <property type="molecule type" value="Genomic_DNA"/>
</dbReference>
<proteinExistence type="inferred from homology"/>
<name>A0ABV6NJK7_9BACI</name>
<dbReference type="PROSITE" id="PS51900">
    <property type="entry name" value="CB"/>
    <property type="match status" value="2"/>
</dbReference>
<dbReference type="InterPro" id="IPR002104">
    <property type="entry name" value="Integrase_catalytic"/>
</dbReference>
<evidence type="ECO:0000313" key="9">
    <source>
        <dbReference type="Proteomes" id="UP001589833"/>
    </source>
</evidence>
<dbReference type="InterPro" id="IPR004107">
    <property type="entry name" value="Integrase_SAM-like_N"/>
</dbReference>
<dbReference type="Pfam" id="PF02899">
    <property type="entry name" value="Phage_int_SAM_1"/>
    <property type="match status" value="1"/>
</dbReference>
<keyword evidence="2" id="KW-0229">DNA integration</keyword>
<evidence type="ECO:0000256" key="5">
    <source>
        <dbReference type="PROSITE-ProRule" id="PRU01248"/>
    </source>
</evidence>
<feature type="domain" description="Tyr recombinase" evidence="6">
    <location>
        <begin position="106"/>
        <end position="294"/>
    </location>
</feature>
<dbReference type="InterPro" id="IPR011010">
    <property type="entry name" value="DNA_brk_join_enz"/>
</dbReference>